<name>A0A6A4X9R2_AMPAM</name>
<dbReference type="Gene3D" id="3.10.100.10">
    <property type="entry name" value="Mannose-Binding Protein A, subunit A"/>
    <property type="match status" value="1"/>
</dbReference>
<feature type="chain" id="PRO_5025611053" evidence="1">
    <location>
        <begin position="21"/>
        <end position="207"/>
    </location>
</feature>
<evidence type="ECO:0000313" key="3">
    <source>
        <dbReference type="EMBL" id="KAF0314229.1"/>
    </source>
</evidence>
<dbReference type="OrthoDB" id="6381385at2759"/>
<dbReference type="Proteomes" id="UP000440578">
    <property type="component" value="Unassembled WGS sequence"/>
</dbReference>
<evidence type="ECO:0000256" key="1">
    <source>
        <dbReference type="SAM" id="SignalP"/>
    </source>
</evidence>
<dbReference type="PROSITE" id="PS50041">
    <property type="entry name" value="C_TYPE_LECTIN_2"/>
    <property type="match status" value="1"/>
</dbReference>
<evidence type="ECO:0000259" key="2">
    <source>
        <dbReference type="PROSITE" id="PS50041"/>
    </source>
</evidence>
<dbReference type="InterPro" id="IPR001304">
    <property type="entry name" value="C-type_lectin-like"/>
</dbReference>
<dbReference type="Pfam" id="PF00059">
    <property type="entry name" value="Lectin_C"/>
    <property type="match status" value="1"/>
</dbReference>
<accession>A0A6A4X9R2</accession>
<keyword evidence="4" id="KW-1185">Reference proteome</keyword>
<dbReference type="CDD" id="cd00037">
    <property type="entry name" value="CLECT"/>
    <property type="match status" value="1"/>
</dbReference>
<organism evidence="3 4">
    <name type="scientific">Amphibalanus amphitrite</name>
    <name type="common">Striped barnacle</name>
    <name type="synonym">Balanus amphitrite</name>
    <dbReference type="NCBI Taxonomy" id="1232801"/>
    <lineage>
        <taxon>Eukaryota</taxon>
        <taxon>Metazoa</taxon>
        <taxon>Ecdysozoa</taxon>
        <taxon>Arthropoda</taxon>
        <taxon>Crustacea</taxon>
        <taxon>Multicrustacea</taxon>
        <taxon>Cirripedia</taxon>
        <taxon>Thoracica</taxon>
        <taxon>Thoracicalcarea</taxon>
        <taxon>Balanomorpha</taxon>
        <taxon>Balanoidea</taxon>
        <taxon>Balanidae</taxon>
        <taxon>Amphibalaninae</taxon>
        <taxon>Amphibalanus</taxon>
    </lineage>
</organism>
<dbReference type="PANTHER" id="PTHR22803">
    <property type="entry name" value="MANNOSE, PHOSPHOLIPASE, LECTIN RECEPTOR RELATED"/>
    <property type="match status" value="1"/>
</dbReference>
<feature type="signal peptide" evidence="1">
    <location>
        <begin position="1"/>
        <end position="20"/>
    </location>
</feature>
<gene>
    <name evidence="3" type="primary">LEC2_3</name>
    <name evidence="3" type="ORF">FJT64_015332</name>
</gene>
<dbReference type="EMBL" id="VIIS01000039">
    <property type="protein sequence ID" value="KAF0314229.1"/>
    <property type="molecule type" value="Genomic_DNA"/>
</dbReference>
<feature type="domain" description="C-type lectin" evidence="2">
    <location>
        <begin position="82"/>
        <end position="201"/>
    </location>
</feature>
<comment type="caution">
    <text evidence="3">The sequence shown here is derived from an EMBL/GenBank/DDBJ whole genome shotgun (WGS) entry which is preliminary data.</text>
</comment>
<evidence type="ECO:0000313" key="4">
    <source>
        <dbReference type="Proteomes" id="UP000440578"/>
    </source>
</evidence>
<dbReference type="InterPro" id="IPR016186">
    <property type="entry name" value="C-type_lectin-like/link_sf"/>
</dbReference>
<sequence>MLLSTAAAVLCACWLTGCGATQSASDTSDRLVAGLADVCLRRLTDAVSAPMAGLRREVAALREQLAPRPPPPPACPPSWSRHGHSCYLIPPLPNSWPAAEHGCAQLDRRARLASVHPDNQAFVAQLVSGAGHPMVWIGLARTGAATFGWTDGSPVDFASWAPSEPNNPSEHCVHVYGPQHQSVTGHWNDASCSDSFHFLCRIDLNVQ</sequence>
<dbReference type="InterPro" id="IPR050111">
    <property type="entry name" value="C-type_lectin/snaclec_domain"/>
</dbReference>
<dbReference type="SMART" id="SM00034">
    <property type="entry name" value="CLECT"/>
    <property type="match status" value="1"/>
</dbReference>
<dbReference type="InterPro" id="IPR016187">
    <property type="entry name" value="CTDL_fold"/>
</dbReference>
<proteinExistence type="predicted"/>
<keyword evidence="1" id="KW-0732">Signal</keyword>
<protein>
    <submittedName>
        <fullName evidence="3">Lectin BRA-2</fullName>
    </submittedName>
</protein>
<reference evidence="3 4" key="1">
    <citation type="submission" date="2019-07" db="EMBL/GenBank/DDBJ databases">
        <title>Draft genome assembly of a fouling barnacle, Amphibalanus amphitrite (Darwin, 1854): The first reference genome for Thecostraca.</title>
        <authorList>
            <person name="Kim W."/>
        </authorList>
    </citation>
    <scope>NUCLEOTIDE SEQUENCE [LARGE SCALE GENOMIC DNA]</scope>
    <source>
        <strain evidence="3">SNU_AA5</strain>
        <tissue evidence="3">Soma without cirri and trophi</tissue>
    </source>
</reference>
<dbReference type="SUPFAM" id="SSF56436">
    <property type="entry name" value="C-type lectin-like"/>
    <property type="match status" value="1"/>
</dbReference>
<dbReference type="AlphaFoldDB" id="A0A6A4X9R2"/>